<organism evidence="12 13">
    <name type="scientific">Candidatus Onthenecus intestinigallinarum</name>
    <dbReference type="NCBI Taxonomy" id="2840875"/>
    <lineage>
        <taxon>Bacteria</taxon>
        <taxon>Bacillati</taxon>
        <taxon>Bacillota</taxon>
        <taxon>Clostridia</taxon>
        <taxon>Eubacteriales</taxon>
        <taxon>Candidatus Onthenecus</taxon>
    </lineage>
</organism>
<feature type="domain" description="MnmG N-terminal" evidence="11">
    <location>
        <begin position="4"/>
        <end position="362"/>
    </location>
</feature>
<evidence type="ECO:0000256" key="3">
    <source>
        <dbReference type="ARBA" id="ARBA00022603"/>
    </source>
</evidence>
<dbReference type="GO" id="GO:0002098">
    <property type="term" value="P:tRNA wobble uridine modification"/>
    <property type="evidence" value="ECO:0007669"/>
    <property type="project" value="TreeGrafter"/>
</dbReference>
<keyword evidence="2 10" id="KW-0963">Cytoplasm</keyword>
<keyword evidence="4 10" id="KW-0285">Flavoprotein</keyword>
<evidence type="ECO:0000313" key="12">
    <source>
        <dbReference type="EMBL" id="HIQ70808.1"/>
    </source>
</evidence>
<evidence type="ECO:0000313" key="13">
    <source>
        <dbReference type="Proteomes" id="UP000886887"/>
    </source>
</evidence>
<keyword evidence="8 10" id="KW-0521">NADP</keyword>
<dbReference type="InterPro" id="IPR036188">
    <property type="entry name" value="FAD/NAD-bd_sf"/>
</dbReference>
<dbReference type="SUPFAM" id="SSF51905">
    <property type="entry name" value="FAD/NAD(P)-binding domain"/>
    <property type="match status" value="1"/>
</dbReference>
<name>A0A9D0Z899_9FIRM</name>
<comment type="cofactor">
    <cofactor evidence="1 10">
        <name>FAD</name>
        <dbReference type="ChEBI" id="CHEBI:57692"/>
    </cofactor>
</comment>
<keyword evidence="7 10" id="KW-0274">FAD</keyword>
<keyword evidence="9 10" id="KW-0520">NAD</keyword>
<protein>
    <recommendedName>
        <fullName evidence="10">Methylenetetrahydrofolate--tRNA-(uracil-5-)-methyltransferase TrmFO</fullName>
        <ecNumber evidence="10">2.1.1.74</ecNumber>
    </recommendedName>
    <alternativeName>
        <fullName evidence="10">Folate-dependent tRNA (uracil-5-)-methyltransferase</fullName>
    </alternativeName>
    <alternativeName>
        <fullName evidence="10">Folate-dependent tRNA(M-5-U54)-methyltransferase</fullName>
    </alternativeName>
</protein>
<evidence type="ECO:0000256" key="1">
    <source>
        <dbReference type="ARBA" id="ARBA00001974"/>
    </source>
</evidence>
<dbReference type="EC" id="2.1.1.74" evidence="10"/>
<keyword evidence="3 10" id="KW-0489">Methyltransferase</keyword>
<dbReference type="PANTHER" id="PTHR11806:SF2">
    <property type="entry name" value="METHYLENETETRAHYDROFOLATE--TRNA-(URACIL-5-)-METHYLTRANSFERASE TRMFO"/>
    <property type="match status" value="1"/>
</dbReference>
<evidence type="ECO:0000256" key="2">
    <source>
        <dbReference type="ARBA" id="ARBA00022490"/>
    </source>
</evidence>
<keyword evidence="5 10" id="KW-0808">Transferase</keyword>
<dbReference type="InterPro" id="IPR040131">
    <property type="entry name" value="MnmG_N"/>
</dbReference>
<evidence type="ECO:0000256" key="6">
    <source>
        <dbReference type="ARBA" id="ARBA00022694"/>
    </source>
</evidence>
<dbReference type="HAMAP" id="MF_01037">
    <property type="entry name" value="TrmFO"/>
    <property type="match status" value="1"/>
</dbReference>
<comment type="caution">
    <text evidence="12">The sequence shown here is derived from an EMBL/GenBank/DDBJ whole genome shotgun (WGS) entry which is preliminary data.</text>
</comment>
<dbReference type="GO" id="GO:0030488">
    <property type="term" value="P:tRNA methylation"/>
    <property type="evidence" value="ECO:0007669"/>
    <property type="project" value="TreeGrafter"/>
</dbReference>
<dbReference type="GO" id="GO:0047151">
    <property type="term" value="F:tRNA (uracil(54)-C5)-methyltransferase activity, 5,10-methylenetetrahydrofolate-dependent"/>
    <property type="evidence" value="ECO:0007669"/>
    <property type="project" value="UniProtKB-UniRule"/>
</dbReference>
<dbReference type="NCBIfam" id="NF003739">
    <property type="entry name" value="PRK05335.1"/>
    <property type="match status" value="1"/>
</dbReference>
<keyword evidence="6 10" id="KW-0819">tRNA processing</keyword>
<dbReference type="EMBL" id="DVFJ01000004">
    <property type="protein sequence ID" value="HIQ70808.1"/>
    <property type="molecule type" value="Genomic_DNA"/>
</dbReference>
<comment type="catalytic activity">
    <reaction evidence="10">
        <text>uridine(54) in tRNA + (6R)-5,10-methylene-5,6,7,8-tetrahydrofolate + NADH + H(+) = 5-methyluridine(54) in tRNA + (6S)-5,6,7,8-tetrahydrofolate + NAD(+)</text>
        <dbReference type="Rhea" id="RHEA:16873"/>
        <dbReference type="Rhea" id="RHEA-COMP:10167"/>
        <dbReference type="Rhea" id="RHEA-COMP:10193"/>
        <dbReference type="ChEBI" id="CHEBI:15378"/>
        <dbReference type="ChEBI" id="CHEBI:15636"/>
        <dbReference type="ChEBI" id="CHEBI:57453"/>
        <dbReference type="ChEBI" id="CHEBI:57540"/>
        <dbReference type="ChEBI" id="CHEBI:57945"/>
        <dbReference type="ChEBI" id="CHEBI:65315"/>
        <dbReference type="ChEBI" id="CHEBI:74447"/>
        <dbReference type="EC" id="2.1.1.74"/>
    </reaction>
</comment>
<reference evidence="12" key="1">
    <citation type="submission" date="2020-10" db="EMBL/GenBank/DDBJ databases">
        <authorList>
            <person name="Gilroy R."/>
        </authorList>
    </citation>
    <scope>NUCLEOTIDE SEQUENCE</scope>
    <source>
        <strain evidence="12">ChiSxjej2B14-6234</strain>
    </source>
</reference>
<dbReference type="PANTHER" id="PTHR11806">
    <property type="entry name" value="GLUCOSE INHIBITED DIVISION PROTEIN A"/>
    <property type="match status" value="1"/>
</dbReference>
<evidence type="ECO:0000256" key="4">
    <source>
        <dbReference type="ARBA" id="ARBA00022630"/>
    </source>
</evidence>
<evidence type="ECO:0000259" key="11">
    <source>
        <dbReference type="Pfam" id="PF01134"/>
    </source>
</evidence>
<evidence type="ECO:0000256" key="7">
    <source>
        <dbReference type="ARBA" id="ARBA00022827"/>
    </source>
</evidence>
<evidence type="ECO:0000256" key="5">
    <source>
        <dbReference type="ARBA" id="ARBA00022679"/>
    </source>
</evidence>
<evidence type="ECO:0000256" key="8">
    <source>
        <dbReference type="ARBA" id="ARBA00022857"/>
    </source>
</evidence>
<reference evidence="12" key="2">
    <citation type="journal article" date="2021" name="PeerJ">
        <title>Extensive microbial diversity within the chicken gut microbiome revealed by metagenomics and culture.</title>
        <authorList>
            <person name="Gilroy R."/>
            <person name="Ravi A."/>
            <person name="Getino M."/>
            <person name="Pursley I."/>
            <person name="Horton D.L."/>
            <person name="Alikhan N.F."/>
            <person name="Baker D."/>
            <person name="Gharbi K."/>
            <person name="Hall N."/>
            <person name="Watson M."/>
            <person name="Adriaenssens E.M."/>
            <person name="Foster-Nyarko E."/>
            <person name="Jarju S."/>
            <person name="Secka A."/>
            <person name="Antonio M."/>
            <person name="Oren A."/>
            <person name="Chaudhuri R.R."/>
            <person name="La Ragione R."/>
            <person name="Hildebrand F."/>
            <person name="Pallen M.J."/>
        </authorList>
    </citation>
    <scope>NUCLEOTIDE SEQUENCE</scope>
    <source>
        <strain evidence="12">ChiSxjej2B14-6234</strain>
    </source>
</reference>
<sequence>MRATVIGAGLAGCEAAWQLQKRGVEVTLVEMKPEKYTPAHHAAGFAELVCSNSLRGDALTNAVGLLKEEMRQLDSLILRAADASRVPAGGALAVDRAAFSAHVTRALMDSPRVQVVSREVTDVPQAPCVIATGPLTSDALAARIAQLPGLRTLNFFDAAAPIVTLESLDLDRIYRASRYGRGDDYLNCPMTREQYDAFYEALIAAEGAPVHGFDDAKVFEGCMPIETMARRGRMVMAFGPMKPVGLPDPRTGREPFAVVQLRQDDAAATLYNIVGFQTRLKWGEQKRVFSMIPGLEHAEFARYGVMHRNTFLHSPGFLNARYEMLDRPGVYFAGQMTGVEGYVESAASGLVAGLSLARQLLGLPPVDFSRRTAIGAMAHYIAEAGGDFQPMNANFGLIEPLGRRVKGKQERYMQLALRALDEIEALRSNPLRQDFYPESA</sequence>
<accession>A0A9D0Z899</accession>
<comment type="catalytic activity">
    <reaction evidence="10">
        <text>uridine(54) in tRNA + (6R)-5,10-methylene-5,6,7,8-tetrahydrofolate + NADPH + H(+) = 5-methyluridine(54) in tRNA + (6S)-5,6,7,8-tetrahydrofolate + NADP(+)</text>
        <dbReference type="Rhea" id="RHEA:62372"/>
        <dbReference type="Rhea" id="RHEA-COMP:10167"/>
        <dbReference type="Rhea" id="RHEA-COMP:10193"/>
        <dbReference type="ChEBI" id="CHEBI:15378"/>
        <dbReference type="ChEBI" id="CHEBI:15636"/>
        <dbReference type="ChEBI" id="CHEBI:57453"/>
        <dbReference type="ChEBI" id="CHEBI:57783"/>
        <dbReference type="ChEBI" id="CHEBI:58349"/>
        <dbReference type="ChEBI" id="CHEBI:65315"/>
        <dbReference type="ChEBI" id="CHEBI:74447"/>
        <dbReference type="EC" id="2.1.1.74"/>
    </reaction>
</comment>
<dbReference type="Proteomes" id="UP000886887">
    <property type="component" value="Unassembled WGS sequence"/>
</dbReference>
<comment type="function">
    <text evidence="10">Catalyzes the folate-dependent formation of 5-methyl-uridine at position 54 (M-5-U54) in all tRNAs.</text>
</comment>
<evidence type="ECO:0000256" key="10">
    <source>
        <dbReference type="HAMAP-Rule" id="MF_01037"/>
    </source>
</evidence>
<dbReference type="AlphaFoldDB" id="A0A9D0Z899"/>
<proteinExistence type="inferred from homology"/>
<evidence type="ECO:0000256" key="9">
    <source>
        <dbReference type="ARBA" id="ARBA00023027"/>
    </source>
</evidence>
<dbReference type="InterPro" id="IPR004417">
    <property type="entry name" value="TrmFO"/>
</dbReference>
<comment type="similarity">
    <text evidence="10">Belongs to the MnmG family. TrmFO subfamily.</text>
</comment>
<dbReference type="GO" id="GO:0050660">
    <property type="term" value="F:flavin adenine dinucleotide binding"/>
    <property type="evidence" value="ECO:0007669"/>
    <property type="project" value="UniProtKB-UniRule"/>
</dbReference>
<dbReference type="InterPro" id="IPR002218">
    <property type="entry name" value="MnmG-rel"/>
</dbReference>
<dbReference type="NCBIfam" id="TIGR00137">
    <property type="entry name" value="gid_trmFO"/>
    <property type="match status" value="1"/>
</dbReference>
<gene>
    <name evidence="10 12" type="primary">trmFO</name>
    <name evidence="12" type="ORF">IAB73_01150</name>
</gene>
<comment type="subcellular location">
    <subcellularLocation>
        <location evidence="10">Cytoplasm</location>
    </subcellularLocation>
</comment>
<feature type="binding site" evidence="10">
    <location>
        <begin position="7"/>
        <end position="12"/>
    </location>
    <ligand>
        <name>FAD</name>
        <dbReference type="ChEBI" id="CHEBI:57692"/>
    </ligand>
</feature>
<dbReference type="Pfam" id="PF01134">
    <property type="entry name" value="GIDA"/>
    <property type="match status" value="1"/>
</dbReference>
<dbReference type="Gene3D" id="3.50.50.60">
    <property type="entry name" value="FAD/NAD(P)-binding domain"/>
    <property type="match status" value="2"/>
</dbReference>
<dbReference type="GO" id="GO:0005829">
    <property type="term" value="C:cytosol"/>
    <property type="evidence" value="ECO:0007669"/>
    <property type="project" value="TreeGrafter"/>
</dbReference>